<keyword evidence="2" id="KW-0378">Hydrolase</keyword>
<dbReference type="Pfam" id="PF00561">
    <property type="entry name" value="Abhydrolase_1"/>
    <property type="match status" value="1"/>
</dbReference>
<keyword evidence="3" id="KW-1185">Reference proteome</keyword>
<dbReference type="PANTHER" id="PTHR42103">
    <property type="entry name" value="ALPHA/BETA-HYDROLASES SUPERFAMILY PROTEIN"/>
    <property type="match status" value="1"/>
</dbReference>
<gene>
    <name evidence="2" type="ORF">I9W95_15465</name>
</gene>
<organism evidence="2 3">
    <name type="scientific">Thalassolituus marinus</name>
    <dbReference type="NCBI Taxonomy" id="671053"/>
    <lineage>
        <taxon>Bacteria</taxon>
        <taxon>Pseudomonadati</taxon>
        <taxon>Pseudomonadota</taxon>
        <taxon>Gammaproteobacteria</taxon>
        <taxon>Oceanospirillales</taxon>
        <taxon>Oceanospirillaceae</taxon>
        <taxon>Thalassolituus</taxon>
    </lineage>
</organism>
<dbReference type="EMBL" id="JAEDAH010000097">
    <property type="protein sequence ID" value="MCA6065001.1"/>
    <property type="molecule type" value="Genomic_DNA"/>
</dbReference>
<sequence length="215" mass="23332">MAQEEKIVIQGPAGVLEARHQPAQQQRLGLLMCHPHPLFHGTMDNKVVTTVTRTAAGLGLPTLRFNFRGVGSSDGTHDHGVGEQDDVLAALNYCYETLGWQAVILAGFSFGAGMACLASCRQPQGIAALLLLAPAVHHFDAPNQLPYEFETYVYMGDDDEVVPFDEVESWAGLVVPTPHFQVFEQGGHFFHGRLTDLKASLMDDLSPILSAHGVL</sequence>
<dbReference type="PANTHER" id="PTHR42103:SF2">
    <property type="entry name" value="AB HYDROLASE-1 DOMAIN-CONTAINING PROTEIN"/>
    <property type="match status" value="1"/>
</dbReference>
<dbReference type="InterPro" id="IPR029058">
    <property type="entry name" value="AB_hydrolase_fold"/>
</dbReference>
<dbReference type="InterPro" id="IPR000073">
    <property type="entry name" value="AB_hydrolase_1"/>
</dbReference>
<evidence type="ECO:0000259" key="1">
    <source>
        <dbReference type="Pfam" id="PF00561"/>
    </source>
</evidence>
<evidence type="ECO:0000313" key="3">
    <source>
        <dbReference type="Proteomes" id="UP000714380"/>
    </source>
</evidence>
<feature type="domain" description="AB hydrolase-1" evidence="1">
    <location>
        <begin position="59"/>
        <end position="138"/>
    </location>
</feature>
<dbReference type="Proteomes" id="UP000714380">
    <property type="component" value="Unassembled WGS sequence"/>
</dbReference>
<comment type="caution">
    <text evidence="2">The sequence shown here is derived from an EMBL/GenBank/DDBJ whole genome shotgun (WGS) entry which is preliminary data.</text>
</comment>
<dbReference type="SUPFAM" id="SSF53474">
    <property type="entry name" value="alpha/beta-Hydrolases"/>
    <property type="match status" value="1"/>
</dbReference>
<protein>
    <submittedName>
        <fullName evidence="2">Alpha/beta fold hydrolase</fullName>
    </submittedName>
</protein>
<dbReference type="RefSeq" id="WP_225676515.1">
    <property type="nucleotide sequence ID" value="NZ_JAEDAH010000097.1"/>
</dbReference>
<name>A0ABS7ZTK8_9GAMM</name>
<reference evidence="2 3" key="1">
    <citation type="submission" date="2020-12" db="EMBL/GenBank/DDBJ databases">
        <title>Novel Thalassolituus-related marine hydrocarbonoclastic bacteria mediated algae-derived hydrocarbons mineralization in twilight zone of the northern South China Sea.</title>
        <authorList>
            <person name="Dong C."/>
        </authorList>
    </citation>
    <scope>NUCLEOTIDE SEQUENCE [LARGE SCALE GENOMIC DNA]</scope>
    <source>
        <strain evidence="2 3">IMCC1826</strain>
    </source>
</reference>
<accession>A0ABS7ZTK8</accession>
<dbReference type="Gene3D" id="3.40.50.1820">
    <property type="entry name" value="alpha/beta hydrolase"/>
    <property type="match status" value="1"/>
</dbReference>
<dbReference type="GO" id="GO:0016787">
    <property type="term" value="F:hydrolase activity"/>
    <property type="evidence" value="ECO:0007669"/>
    <property type="project" value="UniProtKB-KW"/>
</dbReference>
<evidence type="ECO:0000313" key="2">
    <source>
        <dbReference type="EMBL" id="MCA6065001.1"/>
    </source>
</evidence>
<proteinExistence type="predicted"/>